<comment type="caution">
    <text evidence="1">The sequence shown here is derived from an EMBL/GenBank/DDBJ whole genome shotgun (WGS) entry which is preliminary data.</text>
</comment>
<dbReference type="AlphaFoldDB" id="A0AAN9QML7"/>
<evidence type="ECO:0000313" key="1">
    <source>
        <dbReference type="EMBL" id="KAK7336783.1"/>
    </source>
</evidence>
<name>A0AAN9QML7_CANGL</name>
<dbReference type="Proteomes" id="UP001367508">
    <property type="component" value="Unassembled WGS sequence"/>
</dbReference>
<sequence>MVYLLASQRINEEILVESGHNYEQDKKIMRDSRMTWASVISFENEVSDGVGYVQDRHARKCKQGLWQRHLSSHCYWIQKAELKKGTYAKMRVPRDVSSYLCFFKIFRP</sequence>
<dbReference type="EMBL" id="JAYMYQ010000004">
    <property type="protein sequence ID" value="KAK7336783.1"/>
    <property type="molecule type" value="Genomic_DNA"/>
</dbReference>
<organism evidence="1 2">
    <name type="scientific">Canavalia gladiata</name>
    <name type="common">Sword bean</name>
    <name type="synonym">Dolichos gladiatus</name>
    <dbReference type="NCBI Taxonomy" id="3824"/>
    <lineage>
        <taxon>Eukaryota</taxon>
        <taxon>Viridiplantae</taxon>
        <taxon>Streptophyta</taxon>
        <taxon>Embryophyta</taxon>
        <taxon>Tracheophyta</taxon>
        <taxon>Spermatophyta</taxon>
        <taxon>Magnoliopsida</taxon>
        <taxon>eudicotyledons</taxon>
        <taxon>Gunneridae</taxon>
        <taxon>Pentapetalae</taxon>
        <taxon>rosids</taxon>
        <taxon>fabids</taxon>
        <taxon>Fabales</taxon>
        <taxon>Fabaceae</taxon>
        <taxon>Papilionoideae</taxon>
        <taxon>50 kb inversion clade</taxon>
        <taxon>NPAAA clade</taxon>
        <taxon>indigoferoid/millettioid clade</taxon>
        <taxon>Phaseoleae</taxon>
        <taxon>Canavalia</taxon>
    </lineage>
</organism>
<protein>
    <submittedName>
        <fullName evidence="1">Uncharacterized protein</fullName>
    </submittedName>
</protein>
<accession>A0AAN9QML7</accession>
<evidence type="ECO:0000313" key="2">
    <source>
        <dbReference type="Proteomes" id="UP001367508"/>
    </source>
</evidence>
<keyword evidence="2" id="KW-1185">Reference proteome</keyword>
<gene>
    <name evidence="1" type="ORF">VNO77_17331</name>
</gene>
<proteinExistence type="predicted"/>
<reference evidence="1 2" key="1">
    <citation type="submission" date="2024-01" db="EMBL/GenBank/DDBJ databases">
        <title>The genomes of 5 underutilized Papilionoideae crops provide insights into root nodulation and disease resistanc.</title>
        <authorList>
            <person name="Jiang F."/>
        </authorList>
    </citation>
    <scope>NUCLEOTIDE SEQUENCE [LARGE SCALE GENOMIC DNA]</scope>
    <source>
        <strain evidence="1">LVBAO_FW01</strain>
        <tissue evidence="1">Leaves</tissue>
    </source>
</reference>